<name>A0A8J9ZEQ9_BRALA</name>
<evidence type="ECO:0000256" key="1">
    <source>
        <dbReference type="ARBA" id="ARBA00004245"/>
    </source>
</evidence>
<evidence type="ECO:0000256" key="2">
    <source>
        <dbReference type="ARBA" id="ARBA00010305"/>
    </source>
</evidence>
<evidence type="ECO:0000256" key="5">
    <source>
        <dbReference type="ARBA" id="ARBA00023212"/>
    </source>
</evidence>
<comment type="similarity">
    <text evidence="2">Belongs to the KIF-binding protein family.</text>
</comment>
<dbReference type="GO" id="GO:0000226">
    <property type="term" value="P:microtubule cytoskeleton organization"/>
    <property type="evidence" value="ECO:0007669"/>
    <property type="project" value="TreeGrafter"/>
</dbReference>
<dbReference type="EMBL" id="OV696704">
    <property type="protein sequence ID" value="CAH1251787.1"/>
    <property type="molecule type" value="Genomic_DNA"/>
</dbReference>
<dbReference type="PANTHER" id="PTHR46321:SF1">
    <property type="entry name" value="KIF-BINDING PROTEIN"/>
    <property type="match status" value="1"/>
</dbReference>
<dbReference type="GO" id="GO:0005856">
    <property type="term" value="C:cytoskeleton"/>
    <property type="evidence" value="ECO:0007669"/>
    <property type="project" value="UniProtKB-SubCell"/>
</dbReference>
<evidence type="ECO:0000256" key="7">
    <source>
        <dbReference type="ARBA" id="ARBA00045179"/>
    </source>
</evidence>
<sequence length="1283" mass="145606">MQTIIPRLSREKAGPFEGRRRHIEGGRGTLGVVVSQAAAAVERKVMSRERRKQRKEAARAPFLSGVRPFRPPVTFVRPSDGRQVARRGLPGDRPAKRAGRDRRAQPTSVSIAGIDNPGAGRTGNRAISPPRICFETNRRHHDVIVASAPERYRSDDLRLPCKPQHAATHSAKMAAMYLRSQGFDEYARARRLGEEESRQDPETEPYRSKYKPCGLMLFPESRQDPETEPYRSKYKPCGLTMFPVSPSGVPAGPGDGALQVQESRQDPETEPYRSKYKPCGLMLFPESRQDPETEPYRSKYKARELLLQLGEALQGFQQDSQAEENIELKLQLAEVWFHLGVNFSETEEVPTGEQYFSRCAELLQGHKTDQRCVHTCLNCLNQLGILWVSRSEPEKALKILQEAEDIYKVYMHDVGQPPLLLHDKYPPCCYTSKYPPCCYKSKYPPCCYTSKYPPCCYTSKYPPCCYTSKYTPLLLHELLSPEPFGTPKSRQAELEKTHTLTLYYLAQTYPKLGDNEKSASYCHLTLSRQLQSGHFQPVDWATNCATLSQYYVTRDNFTQGRHCLGKSVPVLRHARQLHPGAALSGGGIVWVSLSQYYVTRDNFTQGRHCLGKSVPTSPRGDIVWVSLSQYYVTRDNFTQGRHCLGKSVPTSPRGDIVWVSLSQYYVTRDNFTQGRHCLGKSVPTSPRGGTVWVSLSQYYVTRDNFTQGRHCLGKSVPTSPRGDIVWVSLSQYYVTRDNFTQGRHCLGKSVPTSPRGDIVWVSLSQYYVTRDNFTQGRHCLGKSVPTSPRGDIVWVSLSQYYVTRDNFTQGRHCLGKSVPTSPRGDIVWVSLSQYYVTRDNFTQGRHCLGKSVPTSPRGGTVWVSLSQYYVTRDNFTQGRHCLGKSVPTSPRGDIVWVSLSQYYVTRDNFTQGRHCLASASCVMSQVPEPSDEAEDGENESAQERLERRRADIARCWMKYCLVLLQESRQALMDDIGELDRTKQKDLAEGGAVASSNGSHNDDKQDKPEDPEKSAGTDGPCRHHGDEKSLLRFESLELTALEDQVTDRKVTDFDQARTVFLIGQKYVNAAKEFYVLDGHVTDFVEITQDWSQLFRALSFFEADFERRCKMHKRRVDMLQSLLSELNPQHYLLVCRQIMYETAEAFSEMLDLKVAIAEAADERPTVHAVKKINTLAQQSIGHYQMFLDSLRNADKEMPKTFSEDTLRPALVANFCMGRLYSKFLSSDPQLKLQNMSKSLDHYQFVVDYCSAHPDITELVKSELEICTEMSQLLPIQMEKIRLTLS</sequence>
<reference evidence="9" key="1">
    <citation type="submission" date="2022-01" db="EMBL/GenBank/DDBJ databases">
        <authorList>
            <person name="Braso-Vives M."/>
        </authorList>
    </citation>
    <scope>NUCLEOTIDE SEQUENCE</scope>
</reference>
<keyword evidence="5" id="KW-0206">Cytoskeleton</keyword>
<dbReference type="GO" id="GO:1990535">
    <property type="term" value="P:neuron projection maintenance"/>
    <property type="evidence" value="ECO:0007669"/>
    <property type="project" value="TreeGrafter"/>
</dbReference>
<dbReference type="InterPro" id="IPR011990">
    <property type="entry name" value="TPR-like_helical_dom_sf"/>
</dbReference>
<dbReference type="GO" id="GO:0021952">
    <property type="term" value="P:central nervous system projection neuron axonogenesis"/>
    <property type="evidence" value="ECO:0007669"/>
    <property type="project" value="TreeGrafter"/>
</dbReference>
<feature type="compositionally biased region" description="Basic and acidic residues" evidence="8">
    <location>
        <begin position="999"/>
        <end position="1025"/>
    </location>
</feature>
<comment type="function">
    <text evidence="7">Activator of KIF1B plus-end-directed microtubule motor activity. Required for organization of axonal microtubules, and axonal outgrowth and maintenance during peripheral and central nervous system development.</text>
</comment>
<evidence type="ECO:0000256" key="6">
    <source>
        <dbReference type="ARBA" id="ARBA00030697"/>
    </source>
</evidence>
<feature type="region of interest" description="Disordered" evidence="8">
    <location>
        <begin position="73"/>
        <end position="129"/>
    </location>
</feature>
<dbReference type="OrthoDB" id="409897at2759"/>
<protein>
    <recommendedName>
        <fullName evidence="3">KIF-binding protein</fullName>
    </recommendedName>
    <alternativeName>
        <fullName evidence="6">KIF1-binding protein</fullName>
    </alternativeName>
</protein>
<dbReference type="Gene3D" id="1.25.40.10">
    <property type="entry name" value="Tetratricopeptide repeat domain"/>
    <property type="match status" value="2"/>
</dbReference>
<evidence type="ECO:0000256" key="8">
    <source>
        <dbReference type="SAM" id="MobiDB-lite"/>
    </source>
</evidence>
<dbReference type="InterPro" id="IPR022083">
    <property type="entry name" value="KBP"/>
</dbReference>
<organism evidence="9 10">
    <name type="scientific">Branchiostoma lanceolatum</name>
    <name type="common">Common lancelet</name>
    <name type="synonym">Amphioxus lanceolatum</name>
    <dbReference type="NCBI Taxonomy" id="7740"/>
    <lineage>
        <taxon>Eukaryota</taxon>
        <taxon>Metazoa</taxon>
        <taxon>Chordata</taxon>
        <taxon>Cephalochordata</taxon>
        <taxon>Leptocardii</taxon>
        <taxon>Amphioxiformes</taxon>
        <taxon>Branchiostomatidae</taxon>
        <taxon>Branchiostoma</taxon>
    </lineage>
</organism>
<feature type="region of interest" description="Disordered" evidence="8">
    <location>
        <begin position="983"/>
        <end position="1025"/>
    </location>
</feature>
<comment type="subcellular location">
    <subcellularLocation>
        <location evidence="1">Cytoplasm</location>
        <location evidence="1">Cytoskeleton</location>
    </subcellularLocation>
</comment>
<evidence type="ECO:0000256" key="3">
    <source>
        <dbReference type="ARBA" id="ARBA00016840"/>
    </source>
</evidence>
<keyword evidence="10" id="KW-1185">Reference proteome</keyword>
<gene>
    <name evidence="9" type="primary">KIF1BP</name>
    <name evidence="9" type="ORF">BLAG_LOCUS12072</name>
</gene>
<dbReference type="PANTHER" id="PTHR46321">
    <property type="entry name" value="KIF1-BINDING PROTEIN"/>
    <property type="match status" value="1"/>
</dbReference>
<evidence type="ECO:0000256" key="4">
    <source>
        <dbReference type="ARBA" id="ARBA00022490"/>
    </source>
</evidence>
<proteinExistence type="inferred from homology"/>
<dbReference type="Pfam" id="PF12309">
    <property type="entry name" value="KBP_C"/>
    <property type="match status" value="2"/>
</dbReference>
<evidence type="ECO:0000313" key="9">
    <source>
        <dbReference type="EMBL" id="CAH1251787.1"/>
    </source>
</evidence>
<keyword evidence="4" id="KW-0963">Cytoplasm</keyword>
<dbReference type="SUPFAM" id="SSF48452">
    <property type="entry name" value="TPR-like"/>
    <property type="match status" value="3"/>
</dbReference>
<dbReference type="Proteomes" id="UP000838412">
    <property type="component" value="Chromosome 19"/>
</dbReference>
<evidence type="ECO:0000313" key="10">
    <source>
        <dbReference type="Proteomes" id="UP000838412"/>
    </source>
</evidence>
<accession>A0A8J9ZEQ9</accession>